<dbReference type="Proteomes" id="UP000829999">
    <property type="component" value="Chromosome 8"/>
</dbReference>
<dbReference type="GeneID" id="118282053"/>
<accession>A0A9R0DQX7</accession>
<gene>
    <name evidence="6" type="primary">LOC118282053</name>
</gene>
<feature type="transmembrane region" description="Helical" evidence="2">
    <location>
        <begin position="247"/>
        <end position="269"/>
    </location>
</feature>
<dbReference type="PANTHER" id="PTHR11161">
    <property type="entry name" value="O-ACYLTRANSFERASE"/>
    <property type="match status" value="1"/>
</dbReference>
<keyword evidence="2" id="KW-0812">Transmembrane</keyword>
<keyword evidence="2" id="KW-0472">Membrane</keyword>
<dbReference type="Pfam" id="PF01757">
    <property type="entry name" value="Acyl_transf_3"/>
    <property type="match status" value="1"/>
</dbReference>
<dbReference type="InterPro" id="IPR006621">
    <property type="entry name" value="Nose-resist-to-fluoxetine_N"/>
</dbReference>
<name>A0A9R0DQX7_SPOFR</name>
<dbReference type="GO" id="GO:0016747">
    <property type="term" value="F:acyltransferase activity, transferring groups other than amino-acyl groups"/>
    <property type="evidence" value="ECO:0007669"/>
    <property type="project" value="InterPro"/>
</dbReference>
<dbReference type="AlphaFoldDB" id="A0A9R0DQX7"/>
<evidence type="ECO:0000256" key="2">
    <source>
        <dbReference type="SAM" id="Phobius"/>
    </source>
</evidence>
<dbReference type="OrthoDB" id="6585993at2759"/>
<protein>
    <submittedName>
        <fullName evidence="6">Nose resistant to fluoxetine protein 6 isoform X1</fullName>
    </submittedName>
</protein>
<evidence type="ECO:0000256" key="1">
    <source>
        <dbReference type="SAM" id="MobiDB-lite"/>
    </source>
</evidence>
<dbReference type="Pfam" id="PF20146">
    <property type="entry name" value="NRF"/>
    <property type="match status" value="1"/>
</dbReference>
<evidence type="ECO:0000256" key="3">
    <source>
        <dbReference type="SAM" id="SignalP"/>
    </source>
</evidence>
<feature type="transmembrane region" description="Helical" evidence="2">
    <location>
        <begin position="544"/>
        <end position="560"/>
    </location>
</feature>
<evidence type="ECO:0000259" key="4">
    <source>
        <dbReference type="SMART" id="SM00703"/>
    </source>
</evidence>
<feature type="transmembrane region" description="Helical" evidence="2">
    <location>
        <begin position="365"/>
        <end position="383"/>
    </location>
</feature>
<keyword evidence="2" id="KW-1133">Transmembrane helix</keyword>
<evidence type="ECO:0000313" key="6">
    <source>
        <dbReference type="RefSeq" id="XP_050551301.1"/>
    </source>
</evidence>
<dbReference type="RefSeq" id="XP_050551301.1">
    <property type="nucleotide sequence ID" value="XM_050695344.1"/>
</dbReference>
<feature type="transmembrane region" description="Helical" evidence="2">
    <location>
        <begin position="614"/>
        <end position="634"/>
    </location>
</feature>
<dbReference type="PANTHER" id="PTHR11161:SF71">
    <property type="entry name" value="NOSE RESISTANT-TO-FLUOXETINE PROTEIN N-TERMINAL DOMAIN-CONTAINING PROTEIN"/>
    <property type="match status" value="1"/>
</dbReference>
<evidence type="ECO:0000313" key="5">
    <source>
        <dbReference type="Proteomes" id="UP000829999"/>
    </source>
</evidence>
<feature type="transmembrane region" description="Helical" evidence="2">
    <location>
        <begin position="679"/>
        <end position="701"/>
    </location>
</feature>
<reference evidence="6" key="1">
    <citation type="submission" date="2025-08" db="UniProtKB">
        <authorList>
            <consortium name="RefSeq"/>
        </authorList>
    </citation>
    <scope>IDENTIFICATION</scope>
    <source>
        <tissue evidence="6">Whole larval tissue</tissue>
    </source>
</reference>
<feature type="domain" description="Nose resistant-to-fluoxetine protein N-terminal" evidence="4">
    <location>
        <begin position="83"/>
        <end position="235"/>
    </location>
</feature>
<sequence>MKYTLIIFFIVAISKTKCNVTANAKNVGEGDISTTRLPSDFTGNKELSDKKLESSKNVGNGESSVYLDDVIFAMKNQNWTAEEKPCLDHIYRLLAGLQNFTLWAVWEWDAQASEPQGLLFGNRYQLGNFDQCMNAPWAKTHPELKTKYCLAEIRLERTDKAVRRRVDRPTYPYQSALDYIEYHVPHSRPLNELTWGACVPSSCPPRTVEQLLGIMLARSHLGAAGIKADISVDEPCQSAEDELEYDALFYAFFIVMGSVTAIALVCTYLNYQRTQDSSLDADSREPDFISAFCLRENASDLLRMKKEGVEVFYGIRFLTICLIVMDHQIGIYNAGPISDALSSDELFQQEVNKTTLGMLILHDDLFVDTFFLLSGFLTVTNLVKFNRLPNPLFIILKRYVRLVVALAVVIFYISAVHPYTGTGPLWKRAIAYDTTHCRNNWWLNLLMLNNYINPESMCIIPSWYIPCDFHFFVVTILVYCIYRTWPKLGITIAALLTAASIIAPGVVNYMNELSAVQLFTFDFILNPRGSKDFKLTYIPSHTRFASYLVGFYIGYVFIKYSSKGLDRMRQKWSVLGALAALTLMLLVMLLGSSYLWRSYHPLEGAVYAALNRPVWALGVGLLVLCCSLGHVPLIKSFLSWYPWVPLSRLSYGLFLTHAMLIARNVFITRNPQHNDYVEIVNTTIGIIFFGCLAALAIFLLAEAPANKLLALCLKSKVKKMKDQESNPDPLSTTTSMSTVPTGSGYLSENLPGTIQYSSKI</sequence>
<feature type="chain" id="PRO_5040444750" evidence="3">
    <location>
        <begin position="19"/>
        <end position="760"/>
    </location>
</feature>
<feature type="transmembrane region" description="Helical" evidence="2">
    <location>
        <begin position="463"/>
        <end position="482"/>
    </location>
</feature>
<feature type="transmembrane region" description="Helical" evidence="2">
    <location>
        <begin position="646"/>
        <end position="667"/>
    </location>
</feature>
<feature type="transmembrane region" description="Helical" evidence="2">
    <location>
        <begin position="489"/>
        <end position="510"/>
    </location>
</feature>
<dbReference type="SMART" id="SM00703">
    <property type="entry name" value="NRF"/>
    <property type="match status" value="1"/>
</dbReference>
<proteinExistence type="predicted"/>
<dbReference type="InterPro" id="IPR052728">
    <property type="entry name" value="O2_lipid_transport_reg"/>
</dbReference>
<feature type="transmembrane region" description="Helical" evidence="2">
    <location>
        <begin position="311"/>
        <end position="332"/>
    </location>
</feature>
<keyword evidence="5" id="KW-1185">Reference proteome</keyword>
<feature type="region of interest" description="Disordered" evidence="1">
    <location>
        <begin position="722"/>
        <end position="746"/>
    </location>
</feature>
<feature type="transmembrane region" description="Helical" evidence="2">
    <location>
        <begin position="572"/>
        <end position="594"/>
    </location>
</feature>
<keyword evidence="3" id="KW-0732">Signal</keyword>
<feature type="compositionally biased region" description="Polar residues" evidence="1">
    <location>
        <begin position="726"/>
        <end position="746"/>
    </location>
</feature>
<organism evidence="5 6">
    <name type="scientific">Spodoptera frugiperda</name>
    <name type="common">Fall armyworm</name>
    <dbReference type="NCBI Taxonomy" id="7108"/>
    <lineage>
        <taxon>Eukaryota</taxon>
        <taxon>Metazoa</taxon>
        <taxon>Ecdysozoa</taxon>
        <taxon>Arthropoda</taxon>
        <taxon>Hexapoda</taxon>
        <taxon>Insecta</taxon>
        <taxon>Pterygota</taxon>
        <taxon>Neoptera</taxon>
        <taxon>Endopterygota</taxon>
        <taxon>Lepidoptera</taxon>
        <taxon>Glossata</taxon>
        <taxon>Ditrysia</taxon>
        <taxon>Noctuoidea</taxon>
        <taxon>Noctuidae</taxon>
        <taxon>Amphipyrinae</taxon>
        <taxon>Spodoptera</taxon>
    </lineage>
</organism>
<dbReference type="InterPro" id="IPR002656">
    <property type="entry name" value="Acyl_transf_3_dom"/>
</dbReference>
<feature type="signal peptide" evidence="3">
    <location>
        <begin position="1"/>
        <end position="18"/>
    </location>
</feature>
<feature type="transmembrane region" description="Helical" evidence="2">
    <location>
        <begin position="399"/>
        <end position="419"/>
    </location>
</feature>